<evidence type="ECO:0000313" key="2">
    <source>
        <dbReference type="EMBL" id="GMA31580.1"/>
    </source>
</evidence>
<dbReference type="PANTHER" id="PTHR14140">
    <property type="entry name" value="E3 UBIQUITIN-PROTEIN LIGASE UHRF-RELATED"/>
    <property type="match status" value="1"/>
</dbReference>
<dbReference type="InterPro" id="IPR015947">
    <property type="entry name" value="PUA-like_sf"/>
</dbReference>
<protein>
    <recommendedName>
        <fullName evidence="1">YDG domain-containing protein</fullName>
    </recommendedName>
</protein>
<sequence>MGGISGSYAEGADAIVVSGGYRDDEDHGDWILYTGQGGNVGRRQVADQELTRGNLALALSEERGLPVRVIRGAGGDPKLSPTTGYRYDGLYVVVRHWQEASVDGPLIWRFVLEREGAPGSSIAAVADPSDASAQRRESTQQRIVRNSAVTQWVKDLYGGRCQFCGIVLETAAGAYSEGAHVRALGSPNDGPDTVDNVLCLCPNDHVLFDKGALYVADGKIVRSHDGFVLGELTVRAGHTVREEHFAYHREHFAGVRRGA</sequence>
<name>A0AA37XEI6_9MICO</name>
<organism evidence="2 3">
    <name type="scientific">Litorihabitans aurantiacus</name>
    <dbReference type="NCBI Taxonomy" id="1930061"/>
    <lineage>
        <taxon>Bacteria</taxon>
        <taxon>Bacillati</taxon>
        <taxon>Actinomycetota</taxon>
        <taxon>Actinomycetes</taxon>
        <taxon>Micrococcales</taxon>
        <taxon>Beutenbergiaceae</taxon>
        <taxon>Litorihabitans</taxon>
    </lineage>
</organism>
<reference evidence="2" key="2">
    <citation type="submission" date="2023-02" db="EMBL/GenBank/DDBJ databases">
        <authorList>
            <person name="Sun Q."/>
            <person name="Mori K."/>
        </authorList>
    </citation>
    <scope>NUCLEOTIDE SEQUENCE</scope>
    <source>
        <strain evidence="2">NBRC 112290</strain>
    </source>
</reference>
<dbReference type="PANTHER" id="PTHR14140:SF27">
    <property type="entry name" value="OS04G0289800 PROTEIN"/>
    <property type="match status" value="1"/>
</dbReference>
<accession>A0AA37XEI6</accession>
<dbReference type="InterPro" id="IPR036987">
    <property type="entry name" value="SRA-YDG_sf"/>
</dbReference>
<reference evidence="2" key="1">
    <citation type="journal article" date="2014" name="Int. J. Syst. Evol. Microbiol.">
        <title>Complete genome sequence of Corynebacterium casei LMG S-19264T (=DSM 44701T), isolated from a smear-ripened cheese.</title>
        <authorList>
            <consortium name="US DOE Joint Genome Institute (JGI-PGF)"/>
            <person name="Walter F."/>
            <person name="Albersmeier A."/>
            <person name="Kalinowski J."/>
            <person name="Ruckert C."/>
        </authorList>
    </citation>
    <scope>NUCLEOTIDE SEQUENCE</scope>
    <source>
        <strain evidence="2">NBRC 112290</strain>
    </source>
</reference>
<gene>
    <name evidence="2" type="ORF">GCM10025875_15720</name>
</gene>
<dbReference type="Pfam" id="PF02182">
    <property type="entry name" value="SAD_SRA"/>
    <property type="match status" value="1"/>
</dbReference>
<keyword evidence="3" id="KW-1185">Reference proteome</keyword>
<dbReference type="InterPro" id="IPR003105">
    <property type="entry name" value="SRA_YDG"/>
</dbReference>
<evidence type="ECO:0000259" key="1">
    <source>
        <dbReference type="PROSITE" id="PS51015"/>
    </source>
</evidence>
<dbReference type="InterPro" id="IPR045134">
    <property type="entry name" value="UHRF1/2-like"/>
</dbReference>
<dbReference type="SMART" id="SM00466">
    <property type="entry name" value="SRA"/>
    <property type="match status" value="1"/>
</dbReference>
<dbReference type="AlphaFoldDB" id="A0AA37XEI6"/>
<dbReference type="Proteomes" id="UP001157161">
    <property type="component" value="Unassembled WGS sequence"/>
</dbReference>
<dbReference type="GO" id="GO:0044027">
    <property type="term" value="P:negative regulation of gene expression via chromosomal CpG island methylation"/>
    <property type="evidence" value="ECO:0007669"/>
    <property type="project" value="TreeGrafter"/>
</dbReference>
<dbReference type="GO" id="GO:0016567">
    <property type="term" value="P:protein ubiquitination"/>
    <property type="evidence" value="ECO:0007669"/>
    <property type="project" value="TreeGrafter"/>
</dbReference>
<dbReference type="Pfam" id="PF13391">
    <property type="entry name" value="HNH_2"/>
    <property type="match status" value="1"/>
</dbReference>
<dbReference type="EMBL" id="BSUM01000001">
    <property type="protein sequence ID" value="GMA31580.1"/>
    <property type="molecule type" value="Genomic_DNA"/>
</dbReference>
<dbReference type="PROSITE" id="PS51015">
    <property type="entry name" value="YDG"/>
    <property type="match status" value="1"/>
</dbReference>
<dbReference type="InterPro" id="IPR003615">
    <property type="entry name" value="HNH_nuc"/>
</dbReference>
<evidence type="ECO:0000313" key="3">
    <source>
        <dbReference type="Proteomes" id="UP001157161"/>
    </source>
</evidence>
<dbReference type="SUPFAM" id="SSF88697">
    <property type="entry name" value="PUA domain-like"/>
    <property type="match status" value="1"/>
</dbReference>
<dbReference type="GO" id="GO:0061630">
    <property type="term" value="F:ubiquitin protein ligase activity"/>
    <property type="evidence" value="ECO:0007669"/>
    <property type="project" value="TreeGrafter"/>
</dbReference>
<comment type="caution">
    <text evidence="2">The sequence shown here is derived from an EMBL/GenBank/DDBJ whole genome shotgun (WGS) entry which is preliminary data.</text>
</comment>
<proteinExistence type="predicted"/>
<feature type="domain" description="YDG" evidence="1">
    <location>
        <begin position="1"/>
        <end position="114"/>
    </location>
</feature>
<dbReference type="Gene3D" id="2.30.280.10">
    <property type="entry name" value="SRA-YDG"/>
    <property type="match status" value="1"/>
</dbReference>